<evidence type="ECO:0000256" key="3">
    <source>
        <dbReference type="ARBA" id="ARBA00022729"/>
    </source>
</evidence>
<evidence type="ECO:0000256" key="5">
    <source>
        <dbReference type="ARBA" id="ARBA00023180"/>
    </source>
</evidence>
<evidence type="ECO:0000313" key="7">
    <source>
        <dbReference type="Proteomes" id="UP000011668"/>
    </source>
</evidence>
<dbReference type="EMBL" id="AFRT01001439">
    <property type="protein sequence ID" value="ELU40379.1"/>
    <property type="molecule type" value="Genomic_DNA"/>
</dbReference>
<dbReference type="AlphaFoldDB" id="L8WVK5"/>
<organism evidence="6 7">
    <name type="scientific">Thanatephorus cucumeris (strain AG1-IA)</name>
    <name type="common">Rice sheath blight fungus</name>
    <name type="synonym">Rhizoctonia solani</name>
    <dbReference type="NCBI Taxonomy" id="983506"/>
    <lineage>
        <taxon>Eukaryota</taxon>
        <taxon>Fungi</taxon>
        <taxon>Dikarya</taxon>
        <taxon>Basidiomycota</taxon>
        <taxon>Agaricomycotina</taxon>
        <taxon>Agaricomycetes</taxon>
        <taxon>Cantharellales</taxon>
        <taxon>Ceratobasidiaceae</taxon>
        <taxon>Rhizoctonia</taxon>
        <taxon>Rhizoctonia solani AG-1</taxon>
    </lineage>
</organism>
<comment type="similarity">
    <text evidence="1">Belongs to the peptidase S28 family.</text>
</comment>
<dbReference type="HOGENOM" id="CLU_368881_0_0_1"/>
<dbReference type="InterPro" id="IPR008758">
    <property type="entry name" value="Peptidase_S28"/>
</dbReference>
<dbReference type="SUPFAM" id="SSF103473">
    <property type="entry name" value="MFS general substrate transporter"/>
    <property type="match status" value="1"/>
</dbReference>
<keyword evidence="2" id="KW-0645">Protease</keyword>
<dbReference type="OMA" id="HPARMIS"/>
<dbReference type="Proteomes" id="UP000011668">
    <property type="component" value="Unassembled WGS sequence"/>
</dbReference>
<evidence type="ECO:0000256" key="1">
    <source>
        <dbReference type="ARBA" id="ARBA00011079"/>
    </source>
</evidence>
<protein>
    <submittedName>
        <fullName evidence="6">Serine carboxypeptidase s28 domain-containing protein</fullName>
    </submittedName>
</protein>
<dbReference type="PANTHER" id="PTHR11010">
    <property type="entry name" value="PROTEASE S28 PRO-X CARBOXYPEPTIDASE-RELATED"/>
    <property type="match status" value="1"/>
</dbReference>
<dbReference type="GO" id="GO:0006508">
    <property type="term" value="P:proteolysis"/>
    <property type="evidence" value="ECO:0007669"/>
    <property type="project" value="UniProtKB-KW"/>
</dbReference>
<evidence type="ECO:0000256" key="4">
    <source>
        <dbReference type="ARBA" id="ARBA00022801"/>
    </source>
</evidence>
<gene>
    <name evidence="6" type="ORF">AG1IA_05595</name>
</gene>
<keyword evidence="7" id="KW-1185">Reference proteome</keyword>
<evidence type="ECO:0000313" key="6">
    <source>
        <dbReference type="EMBL" id="ELU40379.1"/>
    </source>
</evidence>
<reference evidence="6 7" key="1">
    <citation type="journal article" date="2013" name="Nat. Commun.">
        <title>The evolution and pathogenic mechanisms of the rice sheath blight pathogen.</title>
        <authorList>
            <person name="Zheng A."/>
            <person name="Lin R."/>
            <person name="Xu L."/>
            <person name="Qin P."/>
            <person name="Tang C."/>
            <person name="Ai P."/>
            <person name="Zhang D."/>
            <person name="Liu Y."/>
            <person name="Sun Z."/>
            <person name="Feng H."/>
            <person name="Wang Y."/>
            <person name="Chen Y."/>
            <person name="Liang X."/>
            <person name="Fu R."/>
            <person name="Li Q."/>
            <person name="Zhang J."/>
            <person name="Yu X."/>
            <person name="Xie Z."/>
            <person name="Ding L."/>
            <person name="Guan P."/>
            <person name="Tang J."/>
            <person name="Liang Y."/>
            <person name="Wang S."/>
            <person name="Deng Q."/>
            <person name="Li S."/>
            <person name="Zhu J."/>
            <person name="Wang L."/>
            <person name="Liu H."/>
            <person name="Li P."/>
        </authorList>
    </citation>
    <scope>NUCLEOTIDE SEQUENCE [LARGE SCALE GENOMIC DNA]</scope>
    <source>
        <strain evidence="7">AG-1 IA</strain>
    </source>
</reference>
<accession>L8WVK5</accession>
<dbReference type="Gene3D" id="3.40.50.1820">
    <property type="entry name" value="alpha/beta hydrolase"/>
    <property type="match status" value="1"/>
</dbReference>
<dbReference type="Pfam" id="PF05577">
    <property type="entry name" value="Peptidase_S28"/>
    <property type="match status" value="1"/>
</dbReference>
<name>L8WVK5_THACA</name>
<keyword evidence="3" id="KW-0732">Signal</keyword>
<dbReference type="InterPro" id="IPR029058">
    <property type="entry name" value="AB_hydrolase_fold"/>
</dbReference>
<dbReference type="GO" id="GO:0070008">
    <property type="term" value="F:serine-type exopeptidase activity"/>
    <property type="evidence" value="ECO:0007669"/>
    <property type="project" value="InterPro"/>
</dbReference>
<sequence>MFATGSLFVAKIALPHEQSLAGGIFNTVNQLGTAFGLAIASVVSDTVHRRALRESGDELGSLLRGYRAAFWTCFGFGTVGQCGSMRFACIVLGQEGPSIACKFQLPAQGWMSIDEGRNAFVIKGSDPCVRLNRVLRPNTTMTRFKTILLILFSAPLLCSAAPSPKNTHSASRSGHHARLYTRFGSQGVNLWNLHSQLIGNKVQAGGDRESQQFLLSDASGGKDKLLKAQYFKQPLDHFDKSVNIAFLRNRPATSRAPPTAVRVPVGSLDSDPLRNVHVCGGGDIVQLLTERPSFPIPILRLPFLQTGSTTYLMRSYLHVGIVLEHRYYGESIPVADFSTDSIWLTNAQALQDSANFIANVKIEGLDYNVTAPGTKWIYYGVCLIASILLECLRRPVGVVCGRTCGPHAGSVPSFSPWRDCFQRGYAVSSEPRSLADYNAPDTPNTTSAAIDYWEYADAVRRTADPVCIGHLTTAIQAIDDLLSTRVLAKSLKSWFELGELESDQDFVSVLMSPIGYVQGQNWDSAVGSDEWSRFCAALGSGGADSTLGWVRVPAVVSNFAKWVREASPTTTRYRVYRMLNSIGVEQEIVSRCRHSQTVEEGRFEISIDRSGSGVAGMDMAGQCLVQDSREDEPLISGLNVQGAPPNQAYPTIVSRRLTLDYTSAICRQAFPPGEHISVPDWPNVTAVNALGDYGLSADRLAFIDGDGGCADPWLPATPHSPHAPERADTVLRPFKLIRSKCAYRPRALSHAGNFY</sequence>
<dbReference type="GO" id="GO:0008239">
    <property type="term" value="F:dipeptidyl-peptidase activity"/>
    <property type="evidence" value="ECO:0007669"/>
    <property type="project" value="TreeGrafter"/>
</dbReference>
<keyword evidence="5" id="KW-0325">Glycoprotein</keyword>
<dbReference type="InterPro" id="IPR036259">
    <property type="entry name" value="MFS_trans_sf"/>
</dbReference>
<dbReference type="PANTHER" id="PTHR11010:SF38">
    <property type="entry name" value="LYSOSOMAL PRO-X CARBOXYPEPTIDASE"/>
    <property type="match status" value="1"/>
</dbReference>
<keyword evidence="6" id="KW-0121">Carboxypeptidase</keyword>
<keyword evidence="4" id="KW-0378">Hydrolase</keyword>
<comment type="caution">
    <text evidence="6">The sequence shown here is derived from an EMBL/GenBank/DDBJ whole genome shotgun (WGS) entry which is preliminary data.</text>
</comment>
<dbReference type="OrthoDB" id="2130629at2759"/>
<dbReference type="GO" id="GO:0004180">
    <property type="term" value="F:carboxypeptidase activity"/>
    <property type="evidence" value="ECO:0007669"/>
    <property type="project" value="UniProtKB-KW"/>
</dbReference>
<proteinExistence type="inferred from homology"/>
<evidence type="ECO:0000256" key="2">
    <source>
        <dbReference type="ARBA" id="ARBA00022670"/>
    </source>
</evidence>